<dbReference type="AlphaFoldDB" id="A0AAW1NSN9"/>
<evidence type="ECO:0000256" key="1">
    <source>
        <dbReference type="ARBA" id="ARBA00022598"/>
    </source>
</evidence>
<dbReference type="Pfam" id="PF18130">
    <property type="entry name" value="ATPgrasp_N"/>
    <property type="match status" value="1"/>
</dbReference>
<dbReference type="Gene3D" id="3.30.470.20">
    <property type="entry name" value="ATP-grasp fold, B domain"/>
    <property type="match status" value="1"/>
</dbReference>
<dbReference type="Gene3D" id="3.40.50.20">
    <property type="match status" value="1"/>
</dbReference>
<accession>A0AAW1NSN9</accession>
<comment type="caution">
    <text evidence="7">The sequence shown here is derived from an EMBL/GenBank/DDBJ whole genome shotgun (WGS) entry which is preliminary data.</text>
</comment>
<dbReference type="GO" id="GO:0016874">
    <property type="term" value="F:ligase activity"/>
    <property type="evidence" value="ECO:0007669"/>
    <property type="project" value="UniProtKB-KW"/>
</dbReference>
<dbReference type="PANTHER" id="PTHR43585:SF2">
    <property type="entry name" value="ATP-GRASP ENZYME FSQD"/>
    <property type="match status" value="1"/>
</dbReference>
<dbReference type="PROSITE" id="PS50975">
    <property type="entry name" value="ATP_GRASP"/>
    <property type="match status" value="1"/>
</dbReference>
<dbReference type="SUPFAM" id="SSF56059">
    <property type="entry name" value="Glutathione synthetase ATP-binding domain-like"/>
    <property type="match status" value="1"/>
</dbReference>
<dbReference type="GO" id="GO:0005524">
    <property type="term" value="F:ATP binding"/>
    <property type="evidence" value="ECO:0007669"/>
    <property type="project" value="UniProtKB-UniRule"/>
</dbReference>
<dbReference type="Pfam" id="PF13535">
    <property type="entry name" value="ATP-grasp_4"/>
    <property type="match status" value="1"/>
</dbReference>
<keyword evidence="1" id="KW-0436">Ligase</keyword>
<evidence type="ECO:0000313" key="8">
    <source>
        <dbReference type="Proteomes" id="UP001465755"/>
    </source>
</evidence>
<dbReference type="GO" id="GO:0046872">
    <property type="term" value="F:metal ion binding"/>
    <property type="evidence" value="ECO:0007669"/>
    <property type="project" value="InterPro"/>
</dbReference>
<proteinExistence type="predicted"/>
<dbReference type="SMART" id="SM01209">
    <property type="entry name" value="GARS_A"/>
    <property type="match status" value="1"/>
</dbReference>
<organism evidence="7 8">
    <name type="scientific">Symbiochloris irregularis</name>
    <dbReference type="NCBI Taxonomy" id="706552"/>
    <lineage>
        <taxon>Eukaryota</taxon>
        <taxon>Viridiplantae</taxon>
        <taxon>Chlorophyta</taxon>
        <taxon>core chlorophytes</taxon>
        <taxon>Trebouxiophyceae</taxon>
        <taxon>Trebouxiales</taxon>
        <taxon>Trebouxiaceae</taxon>
        <taxon>Symbiochloris</taxon>
    </lineage>
</organism>
<evidence type="ECO:0000256" key="3">
    <source>
        <dbReference type="ARBA" id="ARBA00022840"/>
    </source>
</evidence>
<feature type="region of interest" description="Disordered" evidence="5">
    <location>
        <begin position="1"/>
        <end position="29"/>
    </location>
</feature>
<name>A0AAW1NSN9_9CHLO</name>
<dbReference type="InterPro" id="IPR041472">
    <property type="entry name" value="BL00235/CARNS1_N"/>
</dbReference>
<evidence type="ECO:0000313" key="7">
    <source>
        <dbReference type="EMBL" id="KAK9792023.1"/>
    </source>
</evidence>
<feature type="compositionally biased region" description="Low complexity" evidence="5">
    <location>
        <begin position="18"/>
        <end position="29"/>
    </location>
</feature>
<evidence type="ECO:0000259" key="6">
    <source>
        <dbReference type="PROSITE" id="PS50975"/>
    </source>
</evidence>
<dbReference type="PANTHER" id="PTHR43585">
    <property type="entry name" value="FUMIPYRROLE BIOSYNTHESIS PROTEIN C"/>
    <property type="match status" value="1"/>
</dbReference>
<keyword evidence="2 4" id="KW-0547">Nucleotide-binding</keyword>
<evidence type="ECO:0000256" key="2">
    <source>
        <dbReference type="ARBA" id="ARBA00022741"/>
    </source>
</evidence>
<keyword evidence="3 4" id="KW-0067">ATP-binding</keyword>
<dbReference type="InterPro" id="IPR052032">
    <property type="entry name" value="ATP-dep_AA_Ligase"/>
</dbReference>
<sequence length="615" mass="66741">MQKRSALTAALSGQPNDPATAPPEQQQQPIISKRLDPGSFPCIQEDTVSPLQSEMGALKLEDRSPVGSVPTAGLLSNGSLAADYELNAHRRRGGQERLPTASLDDKARWQSIGSASLKSNYIADSVIGSLPRGLSMKERTEISQSIPQSPMMSIVSSMPSAKLGSRSLDSFKLRRHLLHGAVVVFVTAGYSGKRFIFEKAKELGVRSVVLDGPDSWVQELARDKIIEKFVPLDFSESTTVFDRCLAAIVKARKSLGELDGVVTFCEMAVPLVARLAEKLGVPGNTPDSIDAARDKHSTRTMMAAAKLPSPRNHLITEPTDVHEAATKVGFPAVIKPIFGAASMGVVRVNDKAELEAAYARVQKEMSNARIEAGALVQGHPSEDGAPGNADTWIKTTLMLEEYMDGPEVDVDLVFSDGQPVYGAITDNWPTVEPYFNETGSNCPSILPATQQQELITLAVQSCQAIGLTLGVFHAELKYTSRGPRLIEVNCRMGGGPVRDTNLRVWGVDLVEEHLLASLGIPTKPLVLKSAREHIAEYSVNAKKTGRMQNLDWLKEWQGHPDVLYANYLVKVGQKVTSVEHGMPTWVAELMVRKPTVQESIDFITAIEAGLQVPIA</sequence>
<dbReference type="Proteomes" id="UP001465755">
    <property type="component" value="Unassembled WGS sequence"/>
</dbReference>
<gene>
    <name evidence="7" type="ORF">WJX73_002226</name>
</gene>
<evidence type="ECO:0000256" key="5">
    <source>
        <dbReference type="SAM" id="MobiDB-lite"/>
    </source>
</evidence>
<feature type="domain" description="ATP-grasp" evidence="6">
    <location>
        <begin position="299"/>
        <end position="518"/>
    </location>
</feature>
<reference evidence="7 8" key="1">
    <citation type="journal article" date="2024" name="Nat. Commun.">
        <title>Phylogenomics reveals the evolutionary origins of lichenization in chlorophyte algae.</title>
        <authorList>
            <person name="Puginier C."/>
            <person name="Libourel C."/>
            <person name="Otte J."/>
            <person name="Skaloud P."/>
            <person name="Haon M."/>
            <person name="Grisel S."/>
            <person name="Petersen M."/>
            <person name="Berrin J.G."/>
            <person name="Delaux P.M."/>
            <person name="Dal Grande F."/>
            <person name="Keller J."/>
        </authorList>
    </citation>
    <scope>NUCLEOTIDE SEQUENCE [LARGE SCALE GENOMIC DNA]</scope>
    <source>
        <strain evidence="7 8">SAG 2036</strain>
    </source>
</reference>
<protein>
    <recommendedName>
        <fullName evidence="6">ATP-grasp domain-containing protein</fullName>
    </recommendedName>
</protein>
<dbReference type="EMBL" id="JALJOQ010000169">
    <property type="protein sequence ID" value="KAK9792023.1"/>
    <property type="molecule type" value="Genomic_DNA"/>
</dbReference>
<dbReference type="InterPro" id="IPR011761">
    <property type="entry name" value="ATP-grasp"/>
</dbReference>
<keyword evidence="8" id="KW-1185">Reference proteome</keyword>
<evidence type="ECO:0000256" key="4">
    <source>
        <dbReference type="PROSITE-ProRule" id="PRU00409"/>
    </source>
</evidence>